<feature type="coiled-coil region" evidence="1">
    <location>
        <begin position="549"/>
        <end position="583"/>
    </location>
</feature>
<dbReference type="SMART" id="SM01041">
    <property type="entry name" value="BRO1"/>
    <property type="match status" value="1"/>
</dbReference>
<dbReference type="OMA" id="HKANECI"/>
<dbReference type="GO" id="GO:0000281">
    <property type="term" value="P:mitotic cytokinesis"/>
    <property type="evidence" value="ECO:0000318"/>
    <property type="project" value="GO_Central"/>
</dbReference>
<reference evidence="4" key="3">
    <citation type="submission" date="2015-06" db="UniProtKB">
        <authorList>
            <consortium name="EnsemblMetazoa"/>
        </authorList>
    </citation>
    <scope>IDENTIFICATION</scope>
</reference>
<dbReference type="CTD" id="20213437"/>
<dbReference type="GO" id="GO:0005768">
    <property type="term" value="C:endosome"/>
    <property type="evidence" value="ECO:0000318"/>
    <property type="project" value="GO_Central"/>
</dbReference>
<evidence type="ECO:0000256" key="1">
    <source>
        <dbReference type="SAM" id="Coils"/>
    </source>
</evidence>
<dbReference type="EnsemblMetazoa" id="HelroT62983">
    <property type="protein sequence ID" value="HelroP62983"/>
    <property type="gene ID" value="HelroG62983"/>
</dbReference>
<dbReference type="AlphaFoldDB" id="T1FX89"/>
<dbReference type="eggNOG" id="KOG2220">
    <property type="taxonomic scope" value="Eukaryota"/>
</dbReference>
<dbReference type="InterPro" id="IPR038499">
    <property type="entry name" value="BRO1_sf"/>
</dbReference>
<dbReference type="InParanoid" id="T1FX89"/>
<evidence type="ECO:0000259" key="2">
    <source>
        <dbReference type="PROSITE" id="PS51180"/>
    </source>
</evidence>
<dbReference type="STRING" id="6412.T1FX89"/>
<dbReference type="KEGG" id="hro:HELRODRAFT_62983"/>
<dbReference type="EMBL" id="KB095811">
    <property type="protein sequence ID" value="ESO12822.1"/>
    <property type="molecule type" value="Genomic_DNA"/>
</dbReference>
<protein>
    <recommendedName>
        <fullName evidence="2">BRO1 domain-containing protein</fullName>
    </recommendedName>
</protein>
<dbReference type="Pfam" id="PF13949">
    <property type="entry name" value="ALIX_LYPXL_bnd"/>
    <property type="match status" value="1"/>
</dbReference>
<dbReference type="RefSeq" id="XP_009009542.1">
    <property type="nucleotide sequence ID" value="XM_009011294.1"/>
</dbReference>
<evidence type="ECO:0000313" key="3">
    <source>
        <dbReference type="EMBL" id="ESO12822.1"/>
    </source>
</evidence>
<feature type="domain" description="BRO1" evidence="2">
    <location>
        <begin position="5"/>
        <end position="396"/>
    </location>
</feature>
<dbReference type="OrthoDB" id="2141925at2759"/>
<dbReference type="Proteomes" id="UP000015101">
    <property type="component" value="Unassembled WGS sequence"/>
</dbReference>
<dbReference type="Pfam" id="PF03097">
    <property type="entry name" value="BRO1"/>
    <property type="match status" value="1"/>
</dbReference>
<gene>
    <name evidence="4" type="primary">20213437</name>
    <name evidence="3" type="ORF">HELRODRAFT_62983</name>
</gene>
<feature type="coiled-coil region" evidence="1">
    <location>
        <begin position="36"/>
        <end position="63"/>
    </location>
</feature>
<keyword evidence="1" id="KW-0175">Coiled coil</keyword>
<dbReference type="Gene3D" id="1.20.120.560">
    <property type="entry name" value="alix/aip1 in complex with the ypdl late domain"/>
    <property type="match status" value="1"/>
</dbReference>
<organism evidence="4 5">
    <name type="scientific">Helobdella robusta</name>
    <name type="common">Californian leech</name>
    <dbReference type="NCBI Taxonomy" id="6412"/>
    <lineage>
        <taxon>Eukaryota</taxon>
        <taxon>Metazoa</taxon>
        <taxon>Spiralia</taxon>
        <taxon>Lophotrochozoa</taxon>
        <taxon>Annelida</taxon>
        <taxon>Clitellata</taxon>
        <taxon>Hirudinea</taxon>
        <taxon>Rhynchobdellida</taxon>
        <taxon>Glossiphoniidae</taxon>
        <taxon>Helobdella</taxon>
    </lineage>
</organism>
<dbReference type="HOGENOM" id="CLU_007181_2_0_1"/>
<dbReference type="PANTHER" id="PTHR23030:SF39">
    <property type="entry name" value="PROGRAMMED CELL DEATH 6-INTERACTING PROTEIN"/>
    <property type="match status" value="1"/>
</dbReference>
<evidence type="ECO:0000313" key="5">
    <source>
        <dbReference type="Proteomes" id="UP000015101"/>
    </source>
</evidence>
<dbReference type="PANTHER" id="PTHR23030">
    <property type="entry name" value="PCD6 INTERACTING PROTEIN-RELATED"/>
    <property type="match status" value="1"/>
</dbReference>
<proteinExistence type="predicted"/>
<dbReference type="Gene3D" id="1.20.140.50">
    <property type="entry name" value="alix/aip1 like domains"/>
    <property type="match status" value="1"/>
</dbReference>
<sequence length="745" mass="84826">MSSSEYFTIPLKKGTYVDLTRPITKYIDDVKVYGNSSDYQQALNELQRLRQEFIDRINEKNEKTLKSFYKYADQIVSLELKLPLAENQIRIKFKWQDAFPYLKSKTATALMLASGTYEKVCVLFNVASMATCVACQQKLDTDEGLKTAAKLYQQASGIFTYLQTIVPSVFTTTESTNDLQLETLSALASLTLAQAQDIFIKKAIQDSMKASLLSKLSQQCSLLYEETSKQMQSESLKSIFPKDFAGVSSVKQIVFQALAFYYDGLAYHEKKSFPEGLARLRQARDLMNKASVLLKPFPYAALQKLIENDVAKGEKDNSFIFHAIIPDGTKLPDVEKAVLAKPTPVENVKFSSDSVDLLERLLPLSVHQAVQKCEERRMSLVQTEIMKQREASNKLNNVLVTLNLPASIEDLSGAKLPKSLAEKSSKVRAMGGYQHLERIVNDLPTMLQKCKLILDESEKLLNEEESIDRQLRARYRHSWARSSSDALNRPMRDEIRKYRTAYNEALQADSVVRKRFATYRSAILLLSESDSDMERSLPPPNPAFANLANKKFVQDLQQLMVQVNQLKDERSKIEDKFKSTNIDFANKFMLAYKRDGAVYEESVSKSELDRVYGPLRELSAKNIATQDKLIKQIQLEEFKKQTSSTSSQRDAKLKELASAYDIFIELSATSDEGNKFYGDFTLLLEKFLTSIREFCAERNKEKDELMREMPEVPSQVPAVMAFHHAPPQTVCQCSFLFSFFRIFVQ</sequence>
<keyword evidence="5" id="KW-1185">Reference proteome</keyword>
<reference evidence="3 5" key="2">
    <citation type="journal article" date="2013" name="Nature">
        <title>Insights into bilaterian evolution from three spiralian genomes.</title>
        <authorList>
            <person name="Simakov O."/>
            <person name="Marletaz F."/>
            <person name="Cho S.J."/>
            <person name="Edsinger-Gonzales E."/>
            <person name="Havlak P."/>
            <person name="Hellsten U."/>
            <person name="Kuo D.H."/>
            <person name="Larsson T."/>
            <person name="Lv J."/>
            <person name="Arendt D."/>
            <person name="Savage R."/>
            <person name="Osoegawa K."/>
            <person name="de Jong P."/>
            <person name="Grimwood J."/>
            <person name="Chapman J.A."/>
            <person name="Shapiro H."/>
            <person name="Aerts A."/>
            <person name="Otillar R.P."/>
            <person name="Terry A.Y."/>
            <person name="Boore J.L."/>
            <person name="Grigoriev I.V."/>
            <person name="Lindberg D.R."/>
            <person name="Seaver E.C."/>
            <person name="Weisblat D.A."/>
            <person name="Putnam N.H."/>
            <person name="Rokhsar D.S."/>
        </authorList>
    </citation>
    <scope>NUCLEOTIDE SEQUENCE</scope>
</reference>
<dbReference type="PROSITE" id="PS51180">
    <property type="entry name" value="BRO1"/>
    <property type="match status" value="1"/>
</dbReference>
<dbReference type="GeneID" id="20213437"/>
<dbReference type="InterPro" id="IPR025304">
    <property type="entry name" value="ALIX_V_dom"/>
</dbReference>
<dbReference type="InterPro" id="IPR004328">
    <property type="entry name" value="BRO1_dom"/>
</dbReference>
<evidence type="ECO:0000313" key="4">
    <source>
        <dbReference type="EnsemblMetazoa" id="HelroP62983"/>
    </source>
</evidence>
<name>T1FX89_HELRO</name>
<accession>T1FX89</accession>
<reference evidence="5" key="1">
    <citation type="submission" date="2012-12" db="EMBL/GenBank/DDBJ databases">
        <authorList>
            <person name="Hellsten U."/>
            <person name="Grimwood J."/>
            <person name="Chapman J.A."/>
            <person name="Shapiro H."/>
            <person name="Aerts A."/>
            <person name="Otillar R.P."/>
            <person name="Terry A.Y."/>
            <person name="Boore J.L."/>
            <person name="Simakov O."/>
            <person name="Marletaz F."/>
            <person name="Cho S.-J."/>
            <person name="Edsinger-Gonzales E."/>
            <person name="Havlak P."/>
            <person name="Kuo D.-H."/>
            <person name="Larsson T."/>
            <person name="Lv J."/>
            <person name="Arendt D."/>
            <person name="Savage R."/>
            <person name="Osoegawa K."/>
            <person name="de Jong P."/>
            <person name="Lindberg D.R."/>
            <person name="Seaver E.C."/>
            <person name="Weisblat D.A."/>
            <person name="Putnam N.H."/>
            <person name="Grigoriev I.V."/>
            <person name="Rokhsar D.S."/>
        </authorList>
    </citation>
    <scope>NUCLEOTIDE SEQUENCE</scope>
</reference>
<dbReference type="Gene3D" id="1.25.40.280">
    <property type="entry name" value="alix/aip1 like domains"/>
    <property type="match status" value="1"/>
</dbReference>
<dbReference type="EMBL" id="AMQM01000246">
    <property type="status" value="NOT_ANNOTATED_CDS"/>
    <property type="molecule type" value="Genomic_DNA"/>
</dbReference>